<sequence length="281" mass="31945">MEHPRTRGLQLTESEVLQGDIFDERYSQRSRRAAQRAPRARPERPEPLPYPPLLETRHFVALCLLWVTLCLILLNRTFRSQSVEELAFTTGAQSNDLSCLNPCIHFHVSALRSIIDPASILAESMTTLKGSVLDKRGTLTHLSHEIGQDVRSLMDATKNPNGTICIPIEDFNLAPLDFGVTSAQALIFDFNDAGDDVRSSFKSLKIHLHAYYLSAIVEVVPELQERLRTIPSAWFWVREGLEQIERDKFILELLLRRLGMTIESIRRFVQVRKDGRLACAP</sequence>
<evidence type="ECO:0000256" key="1">
    <source>
        <dbReference type="SAM" id="MobiDB-lite"/>
    </source>
</evidence>
<protein>
    <submittedName>
        <fullName evidence="2">Uncharacterized protein</fullName>
    </submittedName>
</protein>
<dbReference type="Proteomes" id="UP001212997">
    <property type="component" value="Unassembled WGS sequence"/>
</dbReference>
<proteinExistence type="predicted"/>
<dbReference type="EMBL" id="JANAWD010000486">
    <property type="protein sequence ID" value="KAJ3478772.1"/>
    <property type="molecule type" value="Genomic_DNA"/>
</dbReference>
<organism evidence="2 3">
    <name type="scientific">Meripilus lineatus</name>
    <dbReference type="NCBI Taxonomy" id="2056292"/>
    <lineage>
        <taxon>Eukaryota</taxon>
        <taxon>Fungi</taxon>
        <taxon>Dikarya</taxon>
        <taxon>Basidiomycota</taxon>
        <taxon>Agaricomycotina</taxon>
        <taxon>Agaricomycetes</taxon>
        <taxon>Polyporales</taxon>
        <taxon>Meripilaceae</taxon>
        <taxon>Meripilus</taxon>
    </lineage>
</organism>
<reference evidence="2" key="1">
    <citation type="submission" date="2022-07" db="EMBL/GenBank/DDBJ databases">
        <title>Genome Sequence of Physisporinus lineatus.</title>
        <authorList>
            <person name="Buettner E."/>
        </authorList>
    </citation>
    <scope>NUCLEOTIDE SEQUENCE</scope>
    <source>
        <strain evidence="2">VT162</strain>
    </source>
</reference>
<accession>A0AAD5UXJ1</accession>
<keyword evidence="3" id="KW-1185">Reference proteome</keyword>
<gene>
    <name evidence="2" type="ORF">NLI96_g9533</name>
</gene>
<evidence type="ECO:0000313" key="2">
    <source>
        <dbReference type="EMBL" id="KAJ3478772.1"/>
    </source>
</evidence>
<evidence type="ECO:0000313" key="3">
    <source>
        <dbReference type="Proteomes" id="UP001212997"/>
    </source>
</evidence>
<name>A0AAD5UXJ1_9APHY</name>
<feature type="region of interest" description="Disordered" evidence="1">
    <location>
        <begin position="23"/>
        <end position="48"/>
    </location>
</feature>
<dbReference type="AlphaFoldDB" id="A0AAD5UXJ1"/>
<comment type="caution">
    <text evidence="2">The sequence shown here is derived from an EMBL/GenBank/DDBJ whole genome shotgun (WGS) entry which is preliminary data.</text>
</comment>